<name>A0AA40DKI5_9PEZI</name>
<evidence type="ECO:0000313" key="3">
    <source>
        <dbReference type="Proteomes" id="UP001172101"/>
    </source>
</evidence>
<keyword evidence="1" id="KW-0732">Signal</keyword>
<dbReference type="GeneID" id="85330476"/>
<feature type="signal peptide" evidence="1">
    <location>
        <begin position="1"/>
        <end position="19"/>
    </location>
</feature>
<accession>A0AA40DKI5</accession>
<sequence length="150" mass="16201">MVARVALVAVAIVATRVVSLQLPLTLDRSNRAYATRGLQLAASPTRPGFNGFLAHNDWRKYADDESLVDADDESLVDTDDESLVDLDDESFVDADDECELYLKGSGLQLFMLVVDGGKTARRDGYNGMDKTGIADLATAARRQDGMGKTG</sequence>
<feature type="chain" id="PRO_5041280046" evidence="1">
    <location>
        <begin position="20"/>
        <end position="150"/>
    </location>
</feature>
<organism evidence="2 3">
    <name type="scientific">Lasiosphaeria miniovina</name>
    <dbReference type="NCBI Taxonomy" id="1954250"/>
    <lineage>
        <taxon>Eukaryota</taxon>
        <taxon>Fungi</taxon>
        <taxon>Dikarya</taxon>
        <taxon>Ascomycota</taxon>
        <taxon>Pezizomycotina</taxon>
        <taxon>Sordariomycetes</taxon>
        <taxon>Sordariomycetidae</taxon>
        <taxon>Sordariales</taxon>
        <taxon>Lasiosphaeriaceae</taxon>
        <taxon>Lasiosphaeria</taxon>
    </lineage>
</organism>
<comment type="caution">
    <text evidence="2">The sequence shown here is derived from an EMBL/GenBank/DDBJ whole genome shotgun (WGS) entry which is preliminary data.</text>
</comment>
<dbReference type="EMBL" id="JAUIRO010000008">
    <property type="protein sequence ID" value="KAK0703173.1"/>
    <property type="molecule type" value="Genomic_DNA"/>
</dbReference>
<protein>
    <submittedName>
        <fullName evidence="2">Uncharacterized protein</fullName>
    </submittedName>
</protein>
<keyword evidence="3" id="KW-1185">Reference proteome</keyword>
<dbReference type="RefSeq" id="XP_060290032.1">
    <property type="nucleotide sequence ID" value="XM_060447206.1"/>
</dbReference>
<evidence type="ECO:0000256" key="1">
    <source>
        <dbReference type="SAM" id="SignalP"/>
    </source>
</evidence>
<evidence type="ECO:0000313" key="2">
    <source>
        <dbReference type="EMBL" id="KAK0703173.1"/>
    </source>
</evidence>
<dbReference type="Proteomes" id="UP001172101">
    <property type="component" value="Unassembled WGS sequence"/>
</dbReference>
<dbReference type="AlphaFoldDB" id="A0AA40DKI5"/>
<reference evidence="2" key="1">
    <citation type="submission" date="2023-06" db="EMBL/GenBank/DDBJ databases">
        <title>Genome-scale phylogeny and comparative genomics of the fungal order Sordariales.</title>
        <authorList>
            <consortium name="Lawrence Berkeley National Laboratory"/>
            <person name="Hensen N."/>
            <person name="Bonometti L."/>
            <person name="Westerberg I."/>
            <person name="Brannstrom I.O."/>
            <person name="Guillou S."/>
            <person name="Cros-Aarteil S."/>
            <person name="Calhoun S."/>
            <person name="Haridas S."/>
            <person name="Kuo A."/>
            <person name="Mondo S."/>
            <person name="Pangilinan J."/>
            <person name="Riley R."/>
            <person name="LaButti K."/>
            <person name="Andreopoulos B."/>
            <person name="Lipzen A."/>
            <person name="Chen C."/>
            <person name="Yanf M."/>
            <person name="Daum C."/>
            <person name="Ng V."/>
            <person name="Clum A."/>
            <person name="Steindorff A."/>
            <person name="Ohm R."/>
            <person name="Martin F."/>
            <person name="Silar P."/>
            <person name="Natvig D."/>
            <person name="Lalanne C."/>
            <person name="Gautier V."/>
            <person name="Ament-velasquez S.L."/>
            <person name="Kruys A."/>
            <person name="Hutchinson M.I."/>
            <person name="Powell A.J."/>
            <person name="Barry K."/>
            <person name="Miller A.N."/>
            <person name="Grigoriev I.V."/>
            <person name="Debuchy R."/>
            <person name="Gladieux P."/>
            <person name="Thoren M.H."/>
            <person name="Johannesson H."/>
        </authorList>
    </citation>
    <scope>NUCLEOTIDE SEQUENCE</scope>
    <source>
        <strain evidence="2">SMH2392-1A</strain>
    </source>
</reference>
<proteinExistence type="predicted"/>
<gene>
    <name evidence="2" type="ORF">B0T26DRAFT_806869</name>
</gene>